<evidence type="ECO:0000313" key="2">
    <source>
        <dbReference type="EMBL" id="QHU00529.1"/>
    </source>
</evidence>
<dbReference type="EMBL" id="MN740327">
    <property type="protein sequence ID" value="QHU00529.1"/>
    <property type="molecule type" value="Genomic_DNA"/>
</dbReference>
<dbReference type="Pfam" id="PF09588">
    <property type="entry name" value="YqaJ"/>
    <property type="match status" value="1"/>
</dbReference>
<organism evidence="2">
    <name type="scientific">viral metagenome</name>
    <dbReference type="NCBI Taxonomy" id="1070528"/>
    <lineage>
        <taxon>unclassified sequences</taxon>
        <taxon>metagenomes</taxon>
        <taxon>organismal metagenomes</taxon>
    </lineage>
</organism>
<sequence length="362" mass="42224">MFNIITNSYNFKRYSEYAKSRGLVRDVCILESLDQNPGLDNINDYIKVVQKSELWFHLRALASSTASAVGKLIKGTTQYPSFNQITDLWKDKILDVPFNKTHTMKGHMKWGVDYEDPALVHFTVNNNLTVAQVGTIYLPMTSIIEMMENFLPAEDISVIQTLVDKFPSIKDEHFLVSPDGLVGKKDDGSYSDLPSDLVGMLEIKCISPFHHVENKDGTLSWVDDMEKRQWYHAGEIPYVYIIQICMQALSGIHRFNMNETHIMWFVRWSPWGFSEFNIEFGHLVKMGIISAILYLTLKQRIITIDDLPFQYVNYEKPLVELLNKYYNIIIDSMNHRYIDHINLYPEFHMYREVTENFKFKVS</sequence>
<dbReference type="InterPro" id="IPR011604">
    <property type="entry name" value="PDDEXK-like_dom_sf"/>
</dbReference>
<name>A0A6C0J4D3_9ZZZZ</name>
<dbReference type="InterPro" id="IPR019080">
    <property type="entry name" value="YqaJ_viral_recombinase"/>
</dbReference>
<protein>
    <recommendedName>
        <fullName evidence="1">YqaJ viral recombinase domain-containing protein</fullName>
    </recommendedName>
</protein>
<evidence type="ECO:0000259" key="1">
    <source>
        <dbReference type="Pfam" id="PF09588"/>
    </source>
</evidence>
<dbReference type="InterPro" id="IPR011335">
    <property type="entry name" value="Restrct_endonuc-II-like"/>
</dbReference>
<accession>A0A6C0J4D3</accession>
<dbReference type="AlphaFoldDB" id="A0A6C0J4D3"/>
<feature type="domain" description="YqaJ viral recombinase" evidence="1">
    <location>
        <begin position="55"/>
        <end position="248"/>
    </location>
</feature>
<reference evidence="2" key="1">
    <citation type="journal article" date="2020" name="Nature">
        <title>Giant virus diversity and host interactions through global metagenomics.</title>
        <authorList>
            <person name="Schulz F."/>
            <person name="Roux S."/>
            <person name="Paez-Espino D."/>
            <person name="Jungbluth S."/>
            <person name="Walsh D.A."/>
            <person name="Denef V.J."/>
            <person name="McMahon K.D."/>
            <person name="Konstantinidis K.T."/>
            <person name="Eloe-Fadrosh E.A."/>
            <person name="Kyrpides N.C."/>
            <person name="Woyke T."/>
        </authorList>
    </citation>
    <scope>NUCLEOTIDE SEQUENCE</scope>
    <source>
        <strain evidence="2">GVMAG-M-3300025860-20</strain>
    </source>
</reference>
<dbReference type="Gene3D" id="3.90.320.10">
    <property type="match status" value="1"/>
</dbReference>
<proteinExistence type="predicted"/>
<dbReference type="SUPFAM" id="SSF52980">
    <property type="entry name" value="Restriction endonuclease-like"/>
    <property type="match status" value="1"/>
</dbReference>